<accession>A0A167LCM0</accession>
<name>A0A167LCM0_CALVF</name>
<dbReference type="Proteomes" id="UP000076738">
    <property type="component" value="Unassembled WGS sequence"/>
</dbReference>
<sequence>MAIPARERGQHRREASELGERVPIECWNRVAEQSNSRSTSACSYGCEASSAHAMLLSFRGNPYGNGFAASRRCPTYTRRLPAACIRRTAVVQENVLAHRCESRLGLMCYWTAVCLVMRPRSDKSMIYFVRSRIYRPLDTVNIPIFQAIYITRLAENGVSTASSESAAGYSCRWPDRLGAEDSTTVLSDQTATVMPSEWTLLKIARAPRSSCNHAR</sequence>
<proteinExistence type="predicted"/>
<keyword evidence="2" id="KW-1185">Reference proteome</keyword>
<evidence type="ECO:0000313" key="1">
    <source>
        <dbReference type="EMBL" id="KZO95555.1"/>
    </source>
</evidence>
<dbReference type="EMBL" id="KV417288">
    <property type="protein sequence ID" value="KZO95555.1"/>
    <property type="molecule type" value="Genomic_DNA"/>
</dbReference>
<evidence type="ECO:0000313" key="2">
    <source>
        <dbReference type="Proteomes" id="UP000076738"/>
    </source>
</evidence>
<gene>
    <name evidence="1" type="ORF">CALVIDRAFT_160684</name>
</gene>
<protein>
    <submittedName>
        <fullName evidence="1">Uncharacterized protein</fullName>
    </submittedName>
</protein>
<organism evidence="1 2">
    <name type="scientific">Calocera viscosa (strain TUFC12733)</name>
    <dbReference type="NCBI Taxonomy" id="1330018"/>
    <lineage>
        <taxon>Eukaryota</taxon>
        <taxon>Fungi</taxon>
        <taxon>Dikarya</taxon>
        <taxon>Basidiomycota</taxon>
        <taxon>Agaricomycotina</taxon>
        <taxon>Dacrymycetes</taxon>
        <taxon>Dacrymycetales</taxon>
        <taxon>Dacrymycetaceae</taxon>
        <taxon>Calocera</taxon>
    </lineage>
</organism>
<dbReference type="AlphaFoldDB" id="A0A167LCM0"/>
<reference evidence="1 2" key="1">
    <citation type="journal article" date="2016" name="Mol. Biol. Evol.">
        <title>Comparative Genomics of Early-Diverging Mushroom-Forming Fungi Provides Insights into the Origins of Lignocellulose Decay Capabilities.</title>
        <authorList>
            <person name="Nagy L.G."/>
            <person name="Riley R."/>
            <person name="Tritt A."/>
            <person name="Adam C."/>
            <person name="Daum C."/>
            <person name="Floudas D."/>
            <person name="Sun H."/>
            <person name="Yadav J.S."/>
            <person name="Pangilinan J."/>
            <person name="Larsson K.H."/>
            <person name="Matsuura K."/>
            <person name="Barry K."/>
            <person name="Labutti K."/>
            <person name="Kuo R."/>
            <person name="Ohm R.A."/>
            <person name="Bhattacharya S.S."/>
            <person name="Shirouzu T."/>
            <person name="Yoshinaga Y."/>
            <person name="Martin F.M."/>
            <person name="Grigoriev I.V."/>
            <person name="Hibbett D.S."/>
        </authorList>
    </citation>
    <scope>NUCLEOTIDE SEQUENCE [LARGE SCALE GENOMIC DNA]</scope>
    <source>
        <strain evidence="1 2">TUFC12733</strain>
    </source>
</reference>